<keyword evidence="2 3" id="KW-0802">TPR repeat</keyword>
<dbReference type="InterPro" id="IPR032076">
    <property type="entry name" value="TTC5_OB"/>
</dbReference>
<dbReference type="Gene3D" id="1.25.40.10">
    <property type="entry name" value="Tetratricopeptide repeat domain"/>
    <property type="match status" value="2"/>
</dbReference>
<keyword evidence="6" id="KW-1185">Reference proteome</keyword>
<evidence type="ECO:0000256" key="4">
    <source>
        <dbReference type="SAM" id="MobiDB-lite"/>
    </source>
</evidence>
<feature type="repeat" description="TPR" evidence="3">
    <location>
        <begin position="178"/>
        <end position="211"/>
    </location>
</feature>
<keyword evidence="1" id="KW-0677">Repeat</keyword>
<dbReference type="InterPro" id="IPR013105">
    <property type="entry name" value="TPR_2"/>
</dbReference>
<feature type="compositionally biased region" description="Basic residues" evidence="4">
    <location>
        <begin position="564"/>
        <end position="574"/>
    </location>
</feature>
<proteinExistence type="predicted"/>
<dbReference type="Gene3D" id="2.40.50.550">
    <property type="match status" value="1"/>
</dbReference>
<dbReference type="Proteomes" id="UP000050795">
    <property type="component" value="Unassembled WGS sequence"/>
</dbReference>
<feature type="region of interest" description="Disordered" evidence="4">
    <location>
        <begin position="536"/>
        <end position="581"/>
    </location>
</feature>
<dbReference type="SUPFAM" id="SSF48452">
    <property type="entry name" value="TPR-like"/>
    <property type="match status" value="1"/>
</dbReference>
<feature type="region of interest" description="Disordered" evidence="4">
    <location>
        <begin position="475"/>
        <end position="510"/>
    </location>
</feature>
<evidence type="ECO:0000313" key="6">
    <source>
        <dbReference type="Proteomes" id="UP000050795"/>
    </source>
</evidence>
<dbReference type="InterPro" id="IPR038645">
    <property type="entry name" value="TTC5_OB_sf"/>
</dbReference>
<accession>A0AA85IRQ9</accession>
<reference evidence="7" key="2">
    <citation type="submission" date="2023-11" db="UniProtKB">
        <authorList>
            <consortium name="WormBaseParasite"/>
        </authorList>
    </citation>
    <scope>IDENTIFICATION</scope>
</reference>
<dbReference type="PROSITE" id="PS50005">
    <property type="entry name" value="TPR"/>
    <property type="match status" value="1"/>
</dbReference>
<dbReference type="WBParaSite" id="TREG1_115410.1">
    <property type="protein sequence ID" value="TREG1_115410.1"/>
    <property type="gene ID" value="TREG1_115410"/>
</dbReference>
<protein>
    <recommendedName>
        <fullName evidence="5">Tetratricopeptide repeat protein 5 OB fold domain-containing protein</fullName>
    </recommendedName>
</protein>
<dbReference type="AlphaFoldDB" id="A0AA85IRQ9"/>
<feature type="region of interest" description="Disordered" evidence="4">
    <location>
        <begin position="1"/>
        <end position="29"/>
    </location>
</feature>
<evidence type="ECO:0000256" key="3">
    <source>
        <dbReference type="PROSITE-ProRule" id="PRU00339"/>
    </source>
</evidence>
<organism evidence="6 7">
    <name type="scientific">Trichobilharzia regenti</name>
    <name type="common">Nasal bird schistosome</name>
    <dbReference type="NCBI Taxonomy" id="157069"/>
    <lineage>
        <taxon>Eukaryota</taxon>
        <taxon>Metazoa</taxon>
        <taxon>Spiralia</taxon>
        <taxon>Lophotrochozoa</taxon>
        <taxon>Platyhelminthes</taxon>
        <taxon>Trematoda</taxon>
        <taxon>Digenea</taxon>
        <taxon>Strigeidida</taxon>
        <taxon>Schistosomatoidea</taxon>
        <taxon>Schistosomatidae</taxon>
        <taxon>Trichobilharzia</taxon>
    </lineage>
</organism>
<dbReference type="Pfam" id="PF07719">
    <property type="entry name" value="TPR_2"/>
    <property type="match status" value="1"/>
</dbReference>
<dbReference type="Pfam" id="PF16669">
    <property type="entry name" value="TTC5_OB"/>
    <property type="match status" value="1"/>
</dbReference>
<dbReference type="InterPro" id="IPR011990">
    <property type="entry name" value="TPR-like_helical_dom_sf"/>
</dbReference>
<feature type="compositionally biased region" description="Basic and acidic residues" evidence="4">
    <location>
        <begin position="538"/>
        <end position="558"/>
    </location>
</feature>
<feature type="compositionally biased region" description="Polar residues" evidence="4">
    <location>
        <begin position="475"/>
        <end position="496"/>
    </location>
</feature>
<sequence>MIQLQEVHQEQEEQHQHHHHQQQQQIQQNHHACNNEDILNQIKTSVHNLYEFKTKYLNEWADKYGVLNDSMFESWMQSDTICSMISESCELMSRKSELVQLKFEQTISMLKAHESIFMHTSVSALQKAEFCYQYGKAFNAIDSDLYAGILHDTEEKDDLTCQAIQWLTKALKFNPQHTDAWCELGDSCWRQGDPVQAASHFRQALKIDAKHIEALCQLSMVLRQLPPPTAPPSRPVTINNARTTPAKQVELTTDSSSVFSQSVELAHSAVSQQPTNGFAWSVLGNALLTMFFKNFGSMTTPQLQSSSNKQALSQTDNNISCNNKAMSGSTVTKTSTTTSSPSSCQVIMNRCLAAYSQAVKDRSTALEPSFHYNRGLAWHYRDMFGKTLTCWLQAVCLDPDWPAPQNCIKRIIKFILEWKTFMQQLSEIHSCTDSCSMDMKSSDQRQQQQQQQEIDEFIVPLNPLTKLLTVNNKKNSDWSTNNNGDNQTINQSSSNYGDDKLINNNNNNNNKLTLDIKDTTALNRLLGPCCPQINSVVDQHDGKEDDKSVADMKQKASDKTSSNNKKKKRLKSAKHANSSCNTLTNSSELRLLTSVIDTSQINVGLFKDLQIGVNKNTVCVGRVYAELPADTDLAKNFLLVDAYGMPFTIRVYNIGKGKGPVRKDTIAIPNPFVEEIFIEGLILHSCITALSKLDSKYLSEDIISKLANLNKDTDTTIESDNLKEFDSTSLPPSHLSSSNSTADIHIRLIRIPLPDLLVVNGQPVGSSWTSAPVFKTVFFTGN</sequence>
<feature type="domain" description="Tetratricopeptide repeat protein 5 OB fold" evidence="5">
    <location>
        <begin position="603"/>
        <end position="679"/>
    </location>
</feature>
<reference evidence="6" key="1">
    <citation type="submission" date="2022-06" db="EMBL/GenBank/DDBJ databases">
        <authorList>
            <person name="Berger JAMES D."/>
            <person name="Berger JAMES D."/>
        </authorList>
    </citation>
    <scope>NUCLEOTIDE SEQUENCE [LARGE SCALE GENOMIC DNA]</scope>
</reference>
<evidence type="ECO:0000259" key="5">
    <source>
        <dbReference type="Pfam" id="PF16669"/>
    </source>
</evidence>
<evidence type="ECO:0000313" key="7">
    <source>
        <dbReference type="WBParaSite" id="TREG1_115410.1"/>
    </source>
</evidence>
<evidence type="ECO:0000256" key="1">
    <source>
        <dbReference type="ARBA" id="ARBA00022737"/>
    </source>
</evidence>
<evidence type="ECO:0000256" key="2">
    <source>
        <dbReference type="ARBA" id="ARBA00022803"/>
    </source>
</evidence>
<name>A0AA85IRQ9_TRIRE</name>
<dbReference type="InterPro" id="IPR019734">
    <property type="entry name" value="TPR_rpt"/>
</dbReference>
<dbReference type="SMART" id="SM00028">
    <property type="entry name" value="TPR"/>
    <property type="match status" value="2"/>
</dbReference>